<dbReference type="KEGG" id="amus:LMH87_011884"/>
<gene>
    <name evidence="2" type="ORF">LMH87_011884</name>
</gene>
<protein>
    <submittedName>
        <fullName evidence="2">Uncharacterized protein</fullName>
    </submittedName>
</protein>
<evidence type="ECO:0000313" key="3">
    <source>
        <dbReference type="Proteomes" id="UP001144673"/>
    </source>
</evidence>
<reference evidence="2" key="1">
    <citation type="journal article" date="2023" name="Access Microbiol">
        <title>De-novo genome assembly for Akanthomyces muscarius, a biocontrol agent of insect agricultural pests.</title>
        <authorList>
            <person name="Erdos Z."/>
            <person name="Studholme D.J."/>
            <person name="Raymond B."/>
            <person name="Sharma M."/>
        </authorList>
    </citation>
    <scope>NUCLEOTIDE SEQUENCE</scope>
    <source>
        <strain evidence="2">Ve6</strain>
    </source>
</reference>
<dbReference type="Proteomes" id="UP001144673">
    <property type="component" value="Chromosome 4"/>
</dbReference>
<keyword evidence="3" id="KW-1185">Reference proteome</keyword>
<dbReference type="GeneID" id="80899043"/>
<evidence type="ECO:0000256" key="1">
    <source>
        <dbReference type="SAM" id="MobiDB-lite"/>
    </source>
</evidence>
<sequence>MDHTIHCASAIAFLEGRHRLPLPRNAHDITLPNLSRRLLAIEHKLDDVPTPSPFEVSTWNGMVWRLWRIQAKHAETPIIREKLDLMAGEAAEDELRVTRLEGLLDTLSADLPEIRCPREAEEQQGEEGGEECEACARVIVQKLAYLGGSHKFFAPFVGSYSKRYIYAYAASLSIGINMSRAAAKPPLCPWPSRGTMDGSYAGYPDSTARPEPYPKAPPPPGPAVPSRSPSERGRRRARVESLTDRGASPRAYGDAGCGFDNVCQKPGCMHEILREARCQRPVTNHHVSRAPQYRRRVPRTAARDDAEFLDHDIFEEQEARRRREGRLNENTLQGDTLIQNGHTEANFDQDYTNQSALNHEYDSALKQNAPHGTGRRSCIFNRDVPQGDALRYDVAHEHECYGHTLNHNASQGAGRQSGIFNNNVFQRAGRQSGIFKNNVPQEARRQSSIYNHNVPQGEALRDDAVQEHEYHRGTCDCNAYQGAALDQDVSPGAAFNQSSSHAATFDDNFPEGDDFNQDIAQASGLEFNTLNRDPSETEAAFLVNISEQARSGPAGNSAPGVDLLVDEPSAAPSISEMLPRRWPVGVNRDPHAGFVSPAPKPSSLIPKPSPAAARVSPAPEASQGPTSDKSAWVKKVKFWRSKKARSGGRASV</sequence>
<feature type="region of interest" description="Disordered" evidence="1">
    <location>
        <begin position="199"/>
        <end position="247"/>
    </location>
</feature>
<comment type="caution">
    <text evidence="2">The sequence shown here is derived from an EMBL/GenBank/DDBJ whole genome shotgun (WGS) entry which is preliminary data.</text>
</comment>
<name>A0A9W8QA10_AKAMU</name>
<dbReference type="AlphaFoldDB" id="A0A9W8QA10"/>
<dbReference type="RefSeq" id="XP_056052883.1">
    <property type="nucleotide sequence ID" value="XM_056201097.1"/>
</dbReference>
<feature type="compositionally biased region" description="Low complexity" evidence="1">
    <location>
        <begin position="601"/>
        <end position="622"/>
    </location>
</feature>
<feature type="region of interest" description="Disordered" evidence="1">
    <location>
        <begin position="491"/>
        <end position="514"/>
    </location>
</feature>
<feature type="region of interest" description="Disordered" evidence="1">
    <location>
        <begin position="591"/>
        <end position="633"/>
    </location>
</feature>
<evidence type="ECO:0000313" key="2">
    <source>
        <dbReference type="EMBL" id="KAJ4151169.1"/>
    </source>
</evidence>
<organism evidence="2 3">
    <name type="scientific">Akanthomyces muscarius</name>
    <name type="common">Entomopathogenic fungus</name>
    <name type="synonym">Lecanicillium muscarium</name>
    <dbReference type="NCBI Taxonomy" id="2231603"/>
    <lineage>
        <taxon>Eukaryota</taxon>
        <taxon>Fungi</taxon>
        <taxon>Dikarya</taxon>
        <taxon>Ascomycota</taxon>
        <taxon>Pezizomycotina</taxon>
        <taxon>Sordariomycetes</taxon>
        <taxon>Hypocreomycetidae</taxon>
        <taxon>Hypocreales</taxon>
        <taxon>Cordycipitaceae</taxon>
        <taxon>Akanthomyces</taxon>
    </lineage>
</organism>
<proteinExistence type="predicted"/>
<feature type="compositionally biased region" description="Pro residues" evidence="1">
    <location>
        <begin position="211"/>
        <end position="223"/>
    </location>
</feature>
<accession>A0A9W8QA10</accession>
<dbReference type="EMBL" id="JAJHUN010000009">
    <property type="protein sequence ID" value="KAJ4151169.1"/>
    <property type="molecule type" value="Genomic_DNA"/>
</dbReference>